<dbReference type="InterPro" id="IPR001304">
    <property type="entry name" value="C-type_lectin-like"/>
</dbReference>
<reference evidence="5" key="3">
    <citation type="submission" date="2025-09" db="UniProtKB">
        <authorList>
            <consortium name="Ensembl"/>
        </authorList>
    </citation>
    <scope>IDENTIFICATION</scope>
</reference>
<dbReference type="PANTHER" id="PTHR22799:SF3">
    <property type="entry name" value="TETRANECTIN"/>
    <property type="match status" value="1"/>
</dbReference>
<keyword evidence="3" id="KW-0732">Signal</keyword>
<evidence type="ECO:0000313" key="5">
    <source>
        <dbReference type="Ensembl" id="ENSPFOP00000001166.2"/>
    </source>
</evidence>
<evidence type="ECO:0000313" key="6">
    <source>
        <dbReference type="Proteomes" id="UP000028760"/>
    </source>
</evidence>
<feature type="signal peptide" evidence="3">
    <location>
        <begin position="1"/>
        <end position="33"/>
    </location>
</feature>
<dbReference type="Ensembl" id="ENSPFOT00000001169.2">
    <property type="protein sequence ID" value="ENSPFOP00000001166.2"/>
    <property type="gene ID" value="ENSPFOG00000001256.2"/>
</dbReference>
<dbReference type="GO" id="GO:0005615">
    <property type="term" value="C:extracellular space"/>
    <property type="evidence" value="ECO:0007669"/>
    <property type="project" value="TreeGrafter"/>
</dbReference>
<dbReference type="InterPro" id="IPR016186">
    <property type="entry name" value="C-type_lectin-like/link_sf"/>
</dbReference>
<evidence type="ECO:0000259" key="4">
    <source>
        <dbReference type="PROSITE" id="PS50041"/>
    </source>
</evidence>
<dbReference type="FunFam" id="3.10.100.10:FF:000010">
    <property type="entry name" value="C-type lectin domain family 3 member A"/>
    <property type="match status" value="1"/>
</dbReference>
<dbReference type="eggNOG" id="KOG4297">
    <property type="taxonomic scope" value="Eukaryota"/>
</dbReference>
<dbReference type="InterPro" id="IPR016187">
    <property type="entry name" value="CTDL_fold"/>
</dbReference>
<evidence type="ECO:0000256" key="3">
    <source>
        <dbReference type="SAM" id="SignalP"/>
    </source>
</evidence>
<dbReference type="EMBL" id="AYCK01017114">
    <property type="status" value="NOT_ANNOTATED_CDS"/>
    <property type="molecule type" value="Genomic_DNA"/>
</dbReference>
<dbReference type="GeneTree" id="ENSGT00950000183186"/>
<feature type="domain" description="C-type lectin" evidence="4">
    <location>
        <begin position="95"/>
        <end position="217"/>
    </location>
</feature>
<keyword evidence="2" id="KW-1015">Disulfide bond</keyword>
<proteinExistence type="predicted"/>
<organism evidence="5 6">
    <name type="scientific">Poecilia formosa</name>
    <name type="common">Amazon molly</name>
    <name type="synonym">Limia formosa</name>
    <dbReference type="NCBI Taxonomy" id="48698"/>
    <lineage>
        <taxon>Eukaryota</taxon>
        <taxon>Metazoa</taxon>
        <taxon>Chordata</taxon>
        <taxon>Craniata</taxon>
        <taxon>Vertebrata</taxon>
        <taxon>Euteleostomi</taxon>
        <taxon>Actinopterygii</taxon>
        <taxon>Neopterygii</taxon>
        <taxon>Teleostei</taxon>
        <taxon>Neoteleostei</taxon>
        <taxon>Acanthomorphata</taxon>
        <taxon>Ovalentaria</taxon>
        <taxon>Atherinomorphae</taxon>
        <taxon>Cyprinodontiformes</taxon>
        <taxon>Poeciliidae</taxon>
        <taxon>Poeciliinae</taxon>
        <taxon>Poecilia</taxon>
    </lineage>
</organism>
<evidence type="ECO:0000256" key="1">
    <source>
        <dbReference type="ARBA" id="ARBA00022734"/>
    </source>
</evidence>
<keyword evidence="6" id="KW-1185">Reference proteome</keyword>
<feature type="chain" id="PRO_5001832378" evidence="3">
    <location>
        <begin position="34"/>
        <end position="221"/>
    </location>
</feature>
<accession>A0A087X5W3</accession>
<dbReference type="PANTHER" id="PTHR22799">
    <property type="entry name" value="TETRANECTIN-RELATED"/>
    <property type="match status" value="1"/>
</dbReference>
<dbReference type="OMA" id="MEFRRTC"/>
<dbReference type="Proteomes" id="UP000028760">
    <property type="component" value="Unassembled WGS sequence"/>
</dbReference>
<dbReference type="PROSITE" id="PS50041">
    <property type="entry name" value="C_TYPE_LECTIN_2"/>
    <property type="match status" value="1"/>
</dbReference>
<dbReference type="Pfam" id="PF00059">
    <property type="entry name" value="Lectin_C"/>
    <property type="match status" value="1"/>
</dbReference>
<name>A0A087X5W3_POEFO</name>
<keyword evidence="1" id="KW-0430">Lectin</keyword>
<evidence type="ECO:0000256" key="2">
    <source>
        <dbReference type="ARBA" id="ARBA00023157"/>
    </source>
</evidence>
<dbReference type="SUPFAM" id="SSF56436">
    <property type="entry name" value="C-type lectin-like"/>
    <property type="match status" value="1"/>
</dbReference>
<reference evidence="5" key="2">
    <citation type="submission" date="2025-08" db="UniProtKB">
        <authorList>
            <consortium name="Ensembl"/>
        </authorList>
    </citation>
    <scope>IDENTIFICATION</scope>
</reference>
<reference evidence="6" key="1">
    <citation type="submission" date="2013-10" db="EMBL/GenBank/DDBJ databases">
        <authorList>
            <person name="Schartl M."/>
            <person name="Warren W."/>
        </authorList>
    </citation>
    <scope>NUCLEOTIDE SEQUENCE [LARGE SCALE GENOMIC DNA]</scope>
    <source>
        <strain evidence="6">female</strain>
    </source>
</reference>
<protein>
    <submittedName>
        <fullName evidence="5">C-type lectin domain family 3 member B</fullName>
    </submittedName>
</protein>
<dbReference type="STRING" id="48698.ENSPFOP00000001166"/>
<dbReference type="InterPro" id="IPR018378">
    <property type="entry name" value="C-type_lectin_CS"/>
</dbReference>
<dbReference type="GO" id="GO:0030282">
    <property type="term" value="P:bone mineralization"/>
    <property type="evidence" value="ECO:0007669"/>
    <property type="project" value="TreeGrafter"/>
</dbReference>
<dbReference type="AlphaFoldDB" id="A0A087X5W3"/>
<dbReference type="GO" id="GO:0030246">
    <property type="term" value="F:carbohydrate binding"/>
    <property type="evidence" value="ECO:0007669"/>
    <property type="project" value="UniProtKB-KW"/>
</dbReference>
<dbReference type="SMART" id="SM00034">
    <property type="entry name" value="CLECT"/>
    <property type="match status" value="1"/>
</dbReference>
<dbReference type="InterPro" id="IPR051663">
    <property type="entry name" value="CLec_Tetranectin-domain"/>
</dbReference>
<dbReference type="PROSITE" id="PS00615">
    <property type="entry name" value="C_TYPE_LECTIN_1"/>
    <property type="match status" value="1"/>
</dbReference>
<dbReference type="Gene3D" id="3.10.100.10">
    <property type="entry name" value="Mannose-Binding Protein A, subunit A"/>
    <property type="match status" value="1"/>
</dbReference>
<sequence length="221" mass="24660">MSTSESHSTGSRMEFRGVSVLLGVLLLIHCSLQQTATRKKPVKKDCLLRFCFKSGTLQDAAVVELQKRIDEIIQDLNLLKEKQALQSVCLRGEKIHKKCFLADPLKKRYHTASEDCNSLGGVLATPSSSEENDRLRDYIRQSVGPDGQVWLGVNDMTIEGQWMDQTGSSITYKNWDASNFRSPQPDGGKSQNCGAMSLTGGKWLDENCREEKPSVCEFNIV</sequence>